<evidence type="ECO:0000256" key="1">
    <source>
        <dbReference type="SAM" id="MobiDB-lite"/>
    </source>
</evidence>
<gene>
    <name evidence="3" type="ORF">H8L67_01890</name>
</gene>
<feature type="signal peptide" evidence="2">
    <location>
        <begin position="1"/>
        <end position="25"/>
    </location>
</feature>
<dbReference type="RefSeq" id="WP_220380108.1">
    <property type="nucleotide sequence ID" value="NZ_CP080544.1"/>
</dbReference>
<protein>
    <recommendedName>
        <fullName evidence="5">DUF4124 domain-containing protein</fullName>
    </recommendedName>
</protein>
<evidence type="ECO:0000256" key="2">
    <source>
        <dbReference type="SAM" id="SignalP"/>
    </source>
</evidence>
<feature type="chain" id="PRO_5045502435" description="DUF4124 domain-containing protein" evidence="2">
    <location>
        <begin position="26"/>
        <end position="233"/>
    </location>
</feature>
<keyword evidence="2" id="KW-0732">Signal</keyword>
<feature type="compositionally biased region" description="Basic and acidic residues" evidence="1">
    <location>
        <begin position="45"/>
        <end position="54"/>
    </location>
</feature>
<feature type="region of interest" description="Disordered" evidence="1">
    <location>
        <begin position="45"/>
        <end position="77"/>
    </location>
</feature>
<reference evidence="3 4" key="1">
    <citation type="submission" date="2021-08" db="EMBL/GenBank/DDBJ databases">
        <title>Lysobacter sp. strain CJ11 Genome sequencing and assembly.</title>
        <authorList>
            <person name="Kim I."/>
        </authorList>
    </citation>
    <scope>NUCLEOTIDE SEQUENCE [LARGE SCALE GENOMIC DNA]</scope>
    <source>
        <strain evidence="3 4">CJ11</strain>
    </source>
</reference>
<keyword evidence="4" id="KW-1185">Reference proteome</keyword>
<dbReference type="Proteomes" id="UP000824755">
    <property type="component" value="Chromosome"/>
</dbReference>
<evidence type="ECO:0000313" key="3">
    <source>
        <dbReference type="EMBL" id="QYR53291.1"/>
    </source>
</evidence>
<evidence type="ECO:0000313" key="4">
    <source>
        <dbReference type="Proteomes" id="UP000824755"/>
    </source>
</evidence>
<sequence length="233" mass="25335">MKLFLTGVLIALAASAALRVESAQANDDVEIFRCKIGTRVVTQDKPCKPGKEVSRQNMTRPRDPVAPVRRPASRDAATASRNITYIVQSPARDARPVYQCTSPEGERYTSESPEGIARWVPAYGVTYGIQTVPVQPGYSSGGAWLRYSDRHTRVDIGGTTTRPPLMYPPVALAGGMWVRDACTPLPQAQTCALLSDRRAEIRRKNVALQPSDRAALEAEAAGIDARLRADCSP</sequence>
<accession>A0ABX8WR28</accession>
<dbReference type="EMBL" id="CP080544">
    <property type="protein sequence ID" value="QYR53291.1"/>
    <property type="molecule type" value="Genomic_DNA"/>
</dbReference>
<evidence type="ECO:0008006" key="5">
    <source>
        <dbReference type="Google" id="ProtNLM"/>
    </source>
</evidence>
<organism evidence="3 4">
    <name type="scientific">Lysobacter soyae</name>
    <dbReference type="NCBI Taxonomy" id="2764185"/>
    <lineage>
        <taxon>Bacteria</taxon>
        <taxon>Pseudomonadati</taxon>
        <taxon>Pseudomonadota</taxon>
        <taxon>Gammaproteobacteria</taxon>
        <taxon>Lysobacterales</taxon>
        <taxon>Lysobacteraceae</taxon>
        <taxon>Lysobacter</taxon>
    </lineage>
</organism>
<proteinExistence type="predicted"/>
<name>A0ABX8WR28_9GAMM</name>
<feature type="compositionally biased region" description="Low complexity" evidence="1">
    <location>
        <begin position="65"/>
        <end position="77"/>
    </location>
</feature>